<evidence type="ECO:0000313" key="1">
    <source>
        <dbReference type="EMBL" id="KAK9937126.1"/>
    </source>
</evidence>
<proteinExistence type="predicted"/>
<dbReference type="Proteomes" id="UP001457282">
    <property type="component" value="Unassembled WGS sequence"/>
</dbReference>
<dbReference type="PANTHER" id="PTHR32278:SF2">
    <property type="entry name" value="PROTEIN PHLOEM PROTEIN 2-LIKE A9"/>
    <property type="match status" value="1"/>
</dbReference>
<dbReference type="EMBL" id="JBEDUW010000003">
    <property type="protein sequence ID" value="KAK9937126.1"/>
    <property type="molecule type" value="Genomic_DNA"/>
</dbReference>
<evidence type="ECO:0000313" key="2">
    <source>
        <dbReference type="Proteomes" id="UP001457282"/>
    </source>
</evidence>
<reference evidence="1 2" key="1">
    <citation type="journal article" date="2023" name="G3 (Bethesda)">
        <title>A chromosome-length genome assembly and annotation of blackberry (Rubus argutus, cv. 'Hillquist').</title>
        <authorList>
            <person name="Bruna T."/>
            <person name="Aryal R."/>
            <person name="Dudchenko O."/>
            <person name="Sargent D.J."/>
            <person name="Mead D."/>
            <person name="Buti M."/>
            <person name="Cavallini A."/>
            <person name="Hytonen T."/>
            <person name="Andres J."/>
            <person name="Pham M."/>
            <person name="Weisz D."/>
            <person name="Mascagni F."/>
            <person name="Usai G."/>
            <person name="Natali L."/>
            <person name="Bassil N."/>
            <person name="Fernandez G.E."/>
            <person name="Lomsadze A."/>
            <person name="Armour M."/>
            <person name="Olukolu B."/>
            <person name="Poorten T."/>
            <person name="Britton C."/>
            <person name="Davik J."/>
            <person name="Ashrafi H."/>
            <person name="Aiden E.L."/>
            <person name="Borodovsky M."/>
            <person name="Worthington M."/>
        </authorList>
    </citation>
    <scope>NUCLEOTIDE SEQUENCE [LARGE SCALE GENOMIC DNA]</scope>
    <source>
        <strain evidence="1">PI 553951</strain>
    </source>
</reference>
<comment type="caution">
    <text evidence="1">The sequence shown here is derived from an EMBL/GenBank/DDBJ whole genome shotgun (WGS) entry which is preliminary data.</text>
</comment>
<dbReference type="Pfam" id="PF14299">
    <property type="entry name" value="PP2"/>
    <property type="match status" value="1"/>
</dbReference>
<accession>A0AAW1XJY0</accession>
<name>A0AAW1XJY0_RUBAR</name>
<protein>
    <submittedName>
        <fullName evidence="1">Uncharacterized protein</fullName>
    </submittedName>
</protein>
<organism evidence="1 2">
    <name type="scientific">Rubus argutus</name>
    <name type="common">Southern blackberry</name>
    <dbReference type="NCBI Taxonomy" id="59490"/>
    <lineage>
        <taxon>Eukaryota</taxon>
        <taxon>Viridiplantae</taxon>
        <taxon>Streptophyta</taxon>
        <taxon>Embryophyta</taxon>
        <taxon>Tracheophyta</taxon>
        <taxon>Spermatophyta</taxon>
        <taxon>Magnoliopsida</taxon>
        <taxon>eudicotyledons</taxon>
        <taxon>Gunneridae</taxon>
        <taxon>Pentapetalae</taxon>
        <taxon>rosids</taxon>
        <taxon>fabids</taxon>
        <taxon>Rosales</taxon>
        <taxon>Rosaceae</taxon>
        <taxon>Rosoideae</taxon>
        <taxon>Rosoideae incertae sedis</taxon>
        <taxon>Rubus</taxon>
    </lineage>
</organism>
<dbReference type="PANTHER" id="PTHR32278">
    <property type="entry name" value="F-BOX DOMAIN-CONTAINING PROTEIN"/>
    <property type="match status" value="1"/>
</dbReference>
<gene>
    <name evidence="1" type="ORF">M0R45_013938</name>
</gene>
<dbReference type="AlphaFoldDB" id="A0AAW1XJY0"/>
<sequence length="177" mass="19917">MAMTKPHFQGDKEGIQETDNGFIIRPKGLSIVWGNDERYWKISKDMTEEAAAELIQVSWLEVTGSVLLTPGESYKLTFKVGMATDAFGWKDIQAFLMAKVGKKGKYKWTRVKLQQDQKEKFEIPDDSQQLTIEVPRAATDTTLHFGLYEVWSGKWKGGLKIYNAIVTKTTAGTSTSS</sequence>
<keyword evidence="2" id="KW-1185">Reference proteome</keyword>
<dbReference type="InterPro" id="IPR025886">
    <property type="entry name" value="PP2-like"/>
</dbReference>